<dbReference type="InterPro" id="IPR037224">
    <property type="entry name" value="PapC_N_sf"/>
</dbReference>
<evidence type="ECO:0000259" key="11">
    <source>
        <dbReference type="Pfam" id="PF13954"/>
    </source>
</evidence>
<feature type="region of interest" description="Disordered" evidence="9">
    <location>
        <begin position="1"/>
        <end position="28"/>
    </location>
</feature>
<feature type="domain" description="PapC-like C-terminal" evidence="10">
    <location>
        <begin position="820"/>
        <end position="884"/>
    </location>
</feature>
<evidence type="ECO:0000256" key="8">
    <source>
        <dbReference type="ARBA" id="ARBA00023237"/>
    </source>
</evidence>
<dbReference type="eggNOG" id="COG3188">
    <property type="taxonomic scope" value="Bacteria"/>
</dbReference>
<evidence type="ECO:0000256" key="2">
    <source>
        <dbReference type="ARBA" id="ARBA00008064"/>
    </source>
</evidence>
<dbReference type="Gene3D" id="2.60.40.2070">
    <property type="match status" value="1"/>
</dbReference>
<dbReference type="Pfam" id="PF13953">
    <property type="entry name" value="PapC_C"/>
    <property type="match status" value="1"/>
</dbReference>
<gene>
    <name evidence="12" type="ordered locus">bgla_1g22270</name>
</gene>
<keyword evidence="8" id="KW-0998">Cell outer membrane</keyword>
<dbReference type="Pfam" id="PF00577">
    <property type="entry name" value="Usher"/>
    <property type="match status" value="1"/>
</dbReference>
<evidence type="ECO:0000313" key="12">
    <source>
        <dbReference type="EMBL" id="AEA60854.1"/>
    </source>
</evidence>
<evidence type="ECO:0000256" key="3">
    <source>
        <dbReference type="ARBA" id="ARBA00022448"/>
    </source>
</evidence>
<protein>
    <submittedName>
        <fullName evidence="12">P pilus assembly protein porin PapC</fullName>
    </submittedName>
</protein>
<dbReference type="FunFam" id="2.60.40.3110:FF:000001">
    <property type="entry name" value="Putative fimbrial outer membrane usher"/>
    <property type="match status" value="1"/>
</dbReference>
<keyword evidence="4" id="KW-1134">Transmembrane beta strand</keyword>
<evidence type="ECO:0000256" key="7">
    <source>
        <dbReference type="ARBA" id="ARBA00023136"/>
    </source>
</evidence>
<comment type="similarity">
    <text evidence="2">Belongs to the fimbrial export usher family.</text>
</comment>
<evidence type="ECO:0000256" key="1">
    <source>
        <dbReference type="ARBA" id="ARBA00004571"/>
    </source>
</evidence>
<dbReference type="HOGENOM" id="CLU_009120_1_0_4"/>
<feature type="domain" description="PapC N-terminal" evidence="11">
    <location>
        <begin position="98"/>
        <end position="244"/>
    </location>
</feature>
<dbReference type="AlphaFoldDB" id="F2LBF4"/>
<dbReference type="InterPro" id="IPR000015">
    <property type="entry name" value="Fimb_usher"/>
</dbReference>
<feature type="region of interest" description="Disordered" evidence="9">
    <location>
        <begin position="890"/>
        <end position="926"/>
    </location>
</feature>
<sequence length="926" mass="99514">MVIARRSADESAAGNQAPARLSRDASRTPSRIHFGKRCEMMRVLQAETAPRLKPTCALVLSILAGWEADARAAETADMADMSSGATLQVAQAQFARVEFEGGFLNHGGGAIDVSRYAQRNVVSAGIYRPDIYVNGEWVGRIELPFRAAPGMRDAQPCFDRALLERIGIDLSSLRPSRQATLDHDGACLRIGQAVDEASFSFDFNDLRLDLGIPQISMRRQARGYVSPEQWSAGVPVAMLGYNLNVYHSRARDARASTQGYLGVDGGFNLQRWHFRHNGSFNWDDRGHRRYQNIATYVQRDLSIWSSQLVVGDAYTPGELFDSSAFRGVRVATDDRMLPESQRGYAPVVRGVASTNAKVTISQNGVKLYETTVAPGGFQIDDLYPTGYGGDLKVLVTEADGSEHSFSVPYAAVPMSLRPGQHRYSFTAGALRHLPNSKPLFTQATWQQGLTNALTGYGGATLAQGYLSVMAGAVLTTRWGAFGLDLTHASTRIPGERDYAGQSLRLSYAKTVAATGTNIAIAAYRYSTNGFFGLNDAMAARDQAKLEIRTTALYRQRNRASLTLSQQFGRRGGSLNLTASTATYWNRRGSDLDFTIGYSNSFRNLAYNVSATRQRDAWGKAGTLIYAGLSIPLGRTQPATLSTSLNRDSRGSTQVATSLSGAAGVDGNLSYGLNLDHGSGRDGTRTSGGANLMHRGSLAELSGSVGASADYQQLSLGARGAVVAHRGGLSFSQPLSETFAIVEAKHAEGARVTNASGVRVARNGYAVVPHLTPFSMNDVSLDPKGLSTDVQLKETSQRVAPLAGAVPLLVFRTEYGRSAVIRARQADGSPVPFGATVSDAAGKEVGVIGQGGKLLARGLAERGQLTVRWEKDEGEARCRLSYSLPVRERAAGYQPPQSLEAPCLESAAPDFAPRRSRPAPSPAMSNP</sequence>
<keyword evidence="13" id="KW-1185">Reference proteome</keyword>
<reference evidence="12 13" key="1">
    <citation type="journal article" date="2011" name="J. Bacteriol.">
        <title>Complete genome sequence of Burkholderia gladioli BSR3.</title>
        <authorList>
            <person name="Seo Y.S."/>
            <person name="Lim J."/>
            <person name="Choi B.S."/>
            <person name="Kim H."/>
            <person name="Goo E."/>
            <person name="Lee B."/>
            <person name="Lim J.S."/>
            <person name="Choi I.Y."/>
            <person name="Moon J.S."/>
            <person name="Kim J."/>
            <person name="Hwang I."/>
        </authorList>
    </citation>
    <scope>NUCLEOTIDE SEQUENCE [LARGE SCALE GENOMIC DNA]</scope>
    <source>
        <strain evidence="12 13">BSR3</strain>
    </source>
</reference>
<dbReference type="EMBL" id="CP002599">
    <property type="protein sequence ID" value="AEA60854.1"/>
    <property type="molecule type" value="Genomic_DNA"/>
</dbReference>
<accession>F2LBF4</accession>
<keyword evidence="6" id="KW-0732">Signal</keyword>
<evidence type="ECO:0000256" key="9">
    <source>
        <dbReference type="SAM" id="MobiDB-lite"/>
    </source>
</evidence>
<organism evidence="12 13">
    <name type="scientific">Burkholderia gladioli (strain BSR3)</name>
    <dbReference type="NCBI Taxonomy" id="999541"/>
    <lineage>
        <taxon>Bacteria</taxon>
        <taxon>Pseudomonadati</taxon>
        <taxon>Pseudomonadota</taxon>
        <taxon>Betaproteobacteria</taxon>
        <taxon>Burkholderiales</taxon>
        <taxon>Burkholderiaceae</taxon>
        <taxon>Burkholderia</taxon>
    </lineage>
</organism>
<comment type="subcellular location">
    <subcellularLocation>
        <location evidence="1">Cell outer membrane</location>
        <topology evidence="1">Multi-pass membrane protein</topology>
    </subcellularLocation>
</comment>
<dbReference type="Gene3D" id="2.60.40.2610">
    <property type="entry name" value="Outer membrane usher protein FimD, plug domain"/>
    <property type="match status" value="1"/>
</dbReference>
<dbReference type="Pfam" id="PF13954">
    <property type="entry name" value="PapC_N"/>
    <property type="match status" value="1"/>
</dbReference>
<dbReference type="InterPro" id="IPR042186">
    <property type="entry name" value="FimD_plug_dom"/>
</dbReference>
<evidence type="ECO:0000256" key="6">
    <source>
        <dbReference type="ARBA" id="ARBA00022729"/>
    </source>
</evidence>
<keyword evidence="7" id="KW-0472">Membrane</keyword>
<evidence type="ECO:0000256" key="5">
    <source>
        <dbReference type="ARBA" id="ARBA00022692"/>
    </source>
</evidence>
<dbReference type="Proteomes" id="UP000008316">
    <property type="component" value="Chromosome 1"/>
</dbReference>
<dbReference type="SUPFAM" id="SSF141729">
    <property type="entry name" value="FimD N-terminal domain-like"/>
    <property type="match status" value="1"/>
</dbReference>
<dbReference type="PANTHER" id="PTHR30451">
    <property type="entry name" value="OUTER MEMBRANE USHER PROTEIN"/>
    <property type="match status" value="1"/>
</dbReference>
<dbReference type="STRING" id="999541.bgla_1g22270"/>
<evidence type="ECO:0000259" key="10">
    <source>
        <dbReference type="Pfam" id="PF13953"/>
    </source>
</evidence>
<dbReference type="GO" id="GO:0009279">
    <property type="term" value="C:cell outer membrane"/>
    <property type="evidence" value="ECO:0007669"/>
    <property type="project" value="UniProtKB-SubCell"/>
</dbReference>
<dbReference type="Gene3D" id="2.60.40.3110">
    <property type="match status" value="1"/>
</dbReference>
<evidence type="ECO:0000256" key="4">
    <source>
        <dbReference type="ARBA" id="ARBA00022452"/>
    </source>
</evidence>
<name>F2LBF4_BURGS</name>
<dbReference type="GO" id="GO:0009297">
    <property type="term" value="P:pilus assembly"/>
    <property type="evidence" value="ECO:0007669"/>
    <property type="project" value="InterPro"/>
</dbReference>
<dbReference type="InterPro" id="IPR025949">
    <property type="entry name" value="PapC-like_C"/>
</dbReference>
<keyword evidence="5" id="KW-0812">Transmembrane</keyword>
<keyword evidence="3" id="KW-0813">Transport</keyword>
<dbReference type="GO" id="GO:0015473">
    <property type="term" value="F:fimbrial usher porin activity"/>
    <property type="evidence" value="ECO:0007669"/>
    <property type="project" value="InterPro"/>
</dbReference>
<dbReference type="PANTHER" id="PTHR30451:SF20">
    <property type="entry name" value="FIMBRIAE USHER"/>
    <property type="match status" value="1"/>
</dbReference>
<dbReference type="InterPro" id="IPR043142">
    <property type="entry name" value="PapC-like_C_sf"/>
</dbReference>
<proteinExistence type="inferred from homology"/>
<dbReference type="InterPro" id="IPR025885">
    <property type="entry name" value="PapC_N"/>
</dbReference>
<dbReference type="KEGG" id="bgd:bgla_1g22270"/>
<evidence type="ECO:0000313" key="13">
    <source>
        <dbReference type="Proteomes" id="UP000008316"/>
    </source>
</evidence>
<dbReference type="Gene3D" id="3.10.20.410">
    <property type="match status" value="1"/>
</dbReference>